<proteinExistence type="predicted"/>
<dbReference type="AlphaFoldDB" id="W7QGW5"/>
<dbReference type="RefSeq" id="WP_035013500.1">
    <property type="nucleotide sequence ID" value="NZ_ARZY01000006.1"/>
</dbReference>
<protein>
    <submittedName>
        <fullName evidence="1">Uncharacterized protein</fullName>
    </submittedName>
</protein>
<dbReference type="eggNOG" id="ENOG50337MZ">
    <property type="taxonomic scope" value="Bacteria"/>
</dbReference>
<dbReference type="Proteomes" id="UP000019276">
    <property type="component" value="Unassembled WGS sequence"/>
</dbReference>
<evidence type="ECO:0000313" key="1">
    <source>
        <dbReference type="EMBL" id="EWH11121.1"/>
    </source>
</evidence>
<dbReference type="EMBL" id="ARZY01000006">
    <property type="protein sequence ID" value="EWH11121.1"/>
    <property type="molecule type" value="Genomic_DNA"/>
</dbReference>
<sequence length="306" mass="33619">MKGRRQFLARTSAAAVVGSIPAKSVWAANGMLNSIVASGHGSDFTYHRDIRLLRPCSIKNVLEDPSLGLGSYDLNFYETFNEGPNKKFSEILDCYCCPIDPVTLNKDISNVVFLVVNGTSQKQIKIDYTVTTRVSTHPIGYYAAVEAAAGGSGWTVQEYVIKAGNPYHSNPAKRGFFYHSTDGYITGDSTINSTGYNGWYKGYSGITELKNPSYEAGGFANNTCDETTVLMATIYLNAVLDYEFRGSSDPRAWQGEHNIFYPILRYPATYTDVNNLITSIKDTQTKSQLGAIFAEYGVDNFGDSCS</sequence>
<reference evidence="1 2" key="1">
    <citation type="journal article" date="2014" name="Genome Announc.">
        <title>Draft Genome Sequence of the Agar-Degrading Bacterium Catenovulum sp. Strain DS-2, Isolated from Intestines of Haliotis diversicolor.</title>
        <authorList>
            <person name="Shan D."/>
            <person name="Li X."/>
            <person name="Gu Z."/>
            <person name="Wei G."/>
            <person name="Gao Z."/>
            <person name="Shao Z."/>
        </authorList>
    </citation>
    <scope>NUCLEOTIDE SEQUENCE [LARGE SCALE GENOMIC DNA]</scope>
    <source>
        <strain evidence="1 2">DS-2</strain>
    </source>
</reference>
<dbReference type="OrthoDB" id="6388937at2"/>
<comment type="caution">
    <text evidence="1">The sequence shown here is derived from an EMBL/GenBank/DDBJ whole genome shotgun (WGS) entry which is preliminary data.</text>
</comment>
<gene>
    <name evidence="1" type="ORF">DS2_04670</name>
</gene>
<dbReference type="STRING" id="1328313.DS2_04670"/>
<keyword evidence="2" id="KW-1185">Reference proteome</keyword>
<accession>W7QGW5</accession>
<name>W7QGW5_9ALTE</name>
<organism evidence="1 2">
    <name type="scientific">Catenovulum agarivorans DS-2</name>
    <dbReference type="NCBI Taxonomy" id="1328313"/>
    <lineage>
        <taxon>Bacteria</taxon>
        <taxon>Pseudomonadati</taxon>
        <taxon>Pseudomonadota</taxon>
        <taxon>Gammaproteobacteria</taxon>
        <taxon>Alteromonadales</taxon>
        <taxon>Alteromonadaceae</taxon>
        <taxon>Catenovulum</taxon>
    </lineage>
</organism>
<evidence type="ECO:0000313" key="2">
    <source>
        <dbReference type="Proteomes" id="UP000019276"/>
    </source>
</evidence>
<dbReference type="InterPro" id="IPR006311">
    <property type="entry name" value="TAT_signal"/>
</dbReference>
<dbReference type="PROSITE" id="PS51318">
    <property type="entry name" value="TAT"/>
    <property type="match status" value="1"/>
</dbReference>